<dbReference type="FunFam" id="1.10.486.10:FF:000003">
    <property type="entry name" value="ATP-dependent DNA helicase"/>
    <property type="match status" value="1"/>
</dbReference>
<keyword evidence="3 10" id="KW-0378">Hydrolase</keyword>
<evidence type="ECO:0000256" key="1">
    <source>
        <dbReference type="ARBA" id="ARBA00009922"/>
    </source>
</evidence>
<comment type="catalytic activity">
    <reaction evidence="9 11">
        <text>ATP + H2O = ADP + phosphate + H(+)</text>
        <dbReference type="Rhea" id="RHEA:13065"/>
        <dbReference type="ChEBI" id="CHEBI:15377"/>
        <dbReference type="ChEBI" id="CHEBI:15378"/>
        <dbReference type="ChEBI" id="CHEBI:30616"/>
        <dbReference type="ChEBI" id="CHEBI:43474"/>
        <dbReference type="ChEBI" id="CHEBI:456216"/>
        <dbReference type="EC" id="5.6.2.4"/>
    </reaction>
</comment>
<keyword evidence="4 10" id="KW-0347">Helicase</keyword>
<feature type="domain" description="UvrD-like helicase ATP-binding" evidence="12">
    <location>
        <begin position="33"/>
        <end position="318"/>
    </location>
</feature>
<dbReference type="GO" id="GO:0033202">
    <property type="term" value="C:DNA helicase complex"/>
    <property type="evidence" value="ECO:0007669"/>
    <property type="project" value="TreeGrafter"/>
</dbReference>
<dbReference type="SUPFAM" id="SSF52540">
    <property type="entry name" value="P-loop containing nucleoside triphosphate hydrolases"/>
    <property type="match status" value="1"/>
</dbReference>
<dbReference type="GO" id="GO:0009314">
    <property type="term" value="P:response to radiation"/>
    <property type="evidence" value="ECO:0007669"/>
    <property type="project" value="UniProtKB-ARBA"/>
</dbReference>
<dbReference type="GO" id="GO:0000725">
    <property type="term" value="P:recombinational repair"/>
    <property type="evidence" value="ECO:0007669"/>
    <property type="project" value="TreeGrafter"/>
</dbReference>
<keyword evidence="2 10" id="KW-0547">Nucleotide-binding</keyword>
<keyword evidence="6 11" id="KW-0238">DNA-binding</keyword>
<dbReference type="KEGG" id="nav:JQS30_13375"/>
<keyword evidence="7" id="KW-0413">Isomerase</keyword>
<evidence type="ECO:0000259" key="12">
    <source>
        <dbReference type="PROSITE" id="PS51198"/>
    </source>
</evidence>
<dbReference type="RefSeq" id="WP_213170744.1">
    <property type="nucleotide sequence ID" value="NZ_CP070496.1"/>
</dbReference>
<dbReference type="GO" id="GO:0003677">
    <property type="term" value="F:DNA binding"/>
    <property type="evidence" value="ECO:0007669"/>
    <property type="project" value="UniProtKB-KW"/>
</dbReference>
<evidence type="ECO:0000256" key="10">
    <source>
        <dbReference type="PROSITE-ProRule" id="PRU00560"/>
    </source>
</evidence>
<evidence type="ECO:0000256" key="6">
    <source>
        <dbReference type="ARBA" id="ARBA00023125"/>
    </source>
</evidence>
<evidence type="ECO:0000259" key="13">
    <source>
        <dbReference type="PROSITE" id="PS51217"/>
    </source>
</evidence>
<dbReference type="GO" id="GO:0005524">
    <property type="term" value="F:ATP binding"/>
    <property type="evidence" value="ECO:0007669"/>
    <property type="project" value="UniProtKB-UniRule"/>
</dbReference>
<reference evidence="14" key="1">
    <citation type="submission" date="2021-02" db="EMBL/GenBank/DDBJ databases">
        <title>Natronoglycomyces albus gen. nov., sp. nov, a haloalkaliphilic actinobacterium from a soda solonchak soil.</title>
        <authorList>
            <person name="Sorokin D.Y."/>
            <person name="Khijniak T.V."/>
            <person name="Zakharycheva A.P."/>
            <person name="Boueva O.V."/>
            <person name="Ariskina E.V."/>
            <person name="Hahnke R.L."/>
            <person name="Bunk B."/>
            <person name="Sproer C."/>
            <person name="Schumann P."/>
            <person name="Evtushenko L.I."/>
            <person name="Kublanov I.V."/>
        </authorList>
    </citation>
    <scope>NUCLEOTIDE SEQUENCE</scope>
    <source>
        <strain evidence="14">DSM 106290</strain>
    </source>
</reference>
<dbReference type="InterPro" id="IPR027417">
    <property type="entry name" value="P-loop_NTPase"/>
</dbReference>
<name>A0A895XIG5_9ACTN</name>
<dbReference type="CDD" id="cd17932">
    <property type="entry name" value="DEXQc_UvrD"/>
    <property type="match status" value="1"/>
</dbReference>
<dbReference type="PROSITE" id="PS51198">
    <property type="entry name" value="UVRD_HELICASE_ATP_BIND"/>
    <property type="match status" value="1"/>
</dbReference>
<dbReference type="AlphaFoldDB" id="A0A895XIG5"/>
<proteinExistence type="inferred from homology"/>
<dbReference type="PROSITE" id="PS51217">
    <property type="entry name" value="UVRD_HELICASE_CTER"/>
    <property type="match status" value="1"/>
</dbReference>
<evidence type="ECO:0000256" key="8">
    <source>
        <dbReference type="ARBA" id="ARBA00034617"/>
    </source>
</evidence>
<evidence type="ECO:0000256" key="2">
    <source>
        <dbReference type="ARBA" id="ARBA00022741"/>
    </source>
</evidence>
<gene>
    <name evidence="14" type="primary">pcrA</name>
    <name evidence="14" type="ORF">JQS30_13375</name>
</gene>
<dbReference type="Pfam" id="PF00580">
    <property type="entry name" value="UvrD-helicase"/>
    <property type="match status" value="1"/>
</dbReference>
<feature type="binding site" evidence="10">
    <location>
        <begin position="54"/>
        <end position="61"/>
    </location>
    <ligand>
        <name>ATP</name>
        <dbReference type="ChEBI" id="CHEBI:30616"/>
    </ligand>
</feature>
<dbReference type="InterPro" id="IPR014016">
    <property type="entry name" value="UvrD-like_ATP-bd"/>
</dbReference>
<dbReference type="GO" id="GO:0016787">
    <property type="term" value="F:hydrolase activity"/>
    <property type="evidence" value="ECO:0007669"/>
    <property type="project" value="UniProtKB-UniRule"/>
</dbReference>
<dbReference type="FunFam" id="1.10.10.160:FF:000001">
    <property type="entry name" value="ATP-dependent DNA helicase"/>
    <property type="match status" value="1"/>
</dbReference>
<comment type="similarity">
    <text evidence="1 11">Belongs to the helicase family. UvrD subfamily.</text>
</comment>
<dbReference type="InterPro" id="IPR005751">
    <property type="entry name" value="ATP-dep_DNA_helicase_PcrA"/>
</dbReference>
<evidence type="ECO:0000256" key="9">
    <source>
        <dbReference type="ARBA" id="ARBA00048988"/>
    </source>
</evidence>
<accession>A0A895XIG5</accession>
<dbReference type="EC" id="5.6.2.4" evidence="11"/>
<dbReference type="GO" id="GO:0006260">
    <property type="term" value="P:DNA replication"/>
    <property type="evidence" value="ECO:0007669"/>
    <property type="project" value="InterPro"/>
</dbReference>
<protein>
    <recommendedName>
        <fullName evidence="11">ATP-dependent DNA helicase</fullName>
        <ecNumber evidence="11">5.6.2.4</ecNumber>
    </recommendedName>
</protein>
<feature type="domain" description="UvrD-like helicase C-terminal" evidence="13">
    <location>
        <begin position="319"/>
        <end position="627"/>
    </location>
</feature>
<dbReference type="Gene3D" id="1.10.486.10">
    <property type="entry name" value="PCRA, domain 4"/>
    <property type="match status" value="1"/>
</dbReference>
<keyword evidence="15" id="KW-1185">Reference proteome</keyword>
<dbReference type="InterPro" id="IPR013986">
    <property type="entry name" value="DExx_box_DNA_helicase_dom_sf"/>
</dbReference>
<dbReference type="PANTHER" id="PTHR11070:SF2">
    <property type="entry name" value="ATP-DEPENDENT DNA HELICASE SRS2"/>
    <property type="match status" value="1"/>
</dbReference>
<dbReference type="CDD" id="cd18807">
    <property type="entry name" value="SF1_C_UvrD"/>
    <property type="match status" value="1"/>
</dbReference>
<sequence>MTFGLEFDAGPDHTARTRFADGAPGSGPHALLEGLNEPQRQAVTHAGSPLLIVAGAGSGKTRVLTHRIAYLLDERHAHPGEILAITFTNKAAAEMRERVETLVGPRSRVMWVSTFHSACVRILRREAAHLGWKTNFTIYDSDDARRLLSQIVKDAGLDAKKNSPRWLAAEISNLKNELIDPEQAIAKADGAKATLVADIYSQYQQRLRQAEAVDFDDLIVETVHLFRAFPAVAQFYRRRFRHVLVDEYQDTNHAQYMLIRELVGHSGGEVEPAELCVVGDADQSIYAFRGATIRNILEFERDFPDAKCILLEQNYRSTQTILEAANKVIRHNGDRGREKNLWTAQDDGSRILGYAAENEHDEAGWIAKQIDDLTDSGKATFSQMAIFYRTNAQSRAFEEVFVRRGIPYKVVGGVRFYERKEVRDLLAYLKLTVNEDDTVAARRVINVPKRGIGDKAVSCVDVLADRESISFPAALRRVEEAIGVSPRAKGSIQKFNALLSEASALAADHPPEVVLEKIIADTGYLEGLADSRDPRDEGRIENVQELVSVAHEYTERTLANAELASAAERDSLSEDELAALDANSSEIEPTVAGFLEHVALVSDADQVPTAADEGGVVTLMTLHTAKGLEFDAVFLAGLDEGMFPHERSKANQKELEEERRLAYVGLTRARKYLHLTRASTRTIFGRPEFYTPSQFLREIPGELIEWDSPDPLSASKGIGSSALGVKTRTMASFGQPIVMKEPSDVPALDIGDRVSHDKFGLGHVVELKGSGPRAQARIDFGGGEPKWIILRVAPISKL</sequence>
<organism evidence="14 15">
    <name type="scientific">Natronoglycomyces albus</name>
    <dbReference type="NCBI Taxonomy" id="2811108"/>
    <lineage>
        <taxon>Bacteria</taxon>
        <taxon>Bacillati</taxon>
        <taxon>Actinomycetota</taxon>
        <taxon>Actinomycetes</taxon>
        <taxon>Glycomycetales</taxon>
        <taxon>Glycomycetaceae</taxon>
        <taxon>Natronoglycomyces</taxon>
    </lineage>
</organism>
<dbReference type="NCBIfam" id="TIGR01073">
    <property type="entry name" value="pcrA"/>
    <property type="match status" value="1"/>
</dbReference>
<dbReference type="InterPro" id="IPR014017">
    <property type="entry name" value="DNA_helicase_UvrD-like_C"/>
</dbReference>
<dbReference type="GO" id="GO:0043138">
    <property type="term" value="F:3'-5' DNA helicase activity"/>
    <property type="evidence" value="ECO:0007669"/>
    <property type="project" value="UniProtKB-EC"/>
</dbReference>
<evidence type="ECO:0000256" key="5">
    <source>
        <dbReference type="ARBA" id="ARBA00022840"/>
    </source>
</evidence>
<keyword evidence="5 10" id="KW-0067">ATP-binding</keyword>
<dbReference type="Pfam" id="PF21196">
    <property type="entry name" value="PcrA_UvrD_tudor"/>
    <property type="match status" value="1"/>
</dbReference>
<evidence type="ECO:0000313" key="15">
    <source>
        <dbReference type="Proteomes" id="UP000662939"/>
    </source>
</evidence>
<dbReference type="PANTHER" id="PTHR11070">
    <property type="entry name" value="UVRD / RECB / PCRA DNA HELICASE FAMILY MEMBER"/>
    <property type="match status" value="1"/>
</dbReference>
<evidence type="ECO:0000256" key="11">
    <source>
        <dbReference type="RuleBase" id="RU364053"/>
    </source>
</evidence>
<evidence type="ECO:0000313" key="14">
    <source>
        <dbReference type="EMBL" id="QSB04747.1"/>
    </source>
</evidence>
<dbReference type="EMBL" id="CP070496">
    <property type="protein sequence ID" value="QSB04747.1"/>
    <property type="molecule type" value="Genomic_DNA"/>
</dbReference>
<evidence type="ECO:0000256" key="7">
    <source>
        <dbReference type="ARBA" id="ARBA00023235"/>
    </source>
</evidence>
<comment type="catalytic activity">
    <reaction evidence="8">
        <text>Couples ATP hydrolysis with the unwinding of duplex DNA by translocating in the 3'-5' direction.</text>
        <dbReference type="EC" id="5.6.2.4"/>
    </reaction>
</comment>
<dbReference type="Proteomes" id="UP000662939">
    <property type="component" value="Chromosome"/>
</dbReference>
<evidence type="ECO:0000256" key="4">
    <source>
        <dbReference type="ARBA" id="ARBA00022806"/>
    </source>
</evidence>
<dbReference type="InterPro" id="IPR000212">
    <property type="entry name" value="DNA_helicase_UvrD/REP"/>
</dbReference>
<dbReference type="Pfam" id="PF13361">
    <property type="entry name" value="UvrD_C"/>
    <property type="match status" value="2"/>
</dbReference>
<dbReference type="Gene3D" id="3.40.50.300">
    <property type="entry name" value="P-loop containing nucleotide triphosphate hydrolases"/>
    <property type="match status" value="2"/>
</dbReference>
<dbReference type="GO" id="GO:0005829">
    <property type="term" value="C:cytosol"/>
    <property type="evidence" value="ECO:0007669"/>
    <property type="project" value="TreeGrafter"/>
</dbReference>
<dbReference type="Gene3D" id="1.10.10.160">
    <property type="match status" value="1"/>
</dbReference>
<evidence type="ECO:0000256" key="3">
    <source>
        <dbReference type="ARBA" id="ARBA00022801"/>
    </source>
</evidence>